<evidence type="ECO:0000313" key="1">
    <source>
        <dbReference type="EMBL" id="GHA16086.1"/>
    </source>
</evidence>
<dbReference type="RefSeq" id="WP_189423772.1">
    <property type="nucleotide sequence ID" value="NZ_BMZE01000001.1"/>
</dbReference>
<gene>
    <name evidence="1" type="ORF">GCM10007989_08880</name>
</gene>
<reference evidence="1" key="1">
    <citation type="journal article" date="2014" name="Int. J. Syst. Evol. Microbiol.">
        <title>Complete genome sequence of Corynebacterium casei LMG S-19264T (=DSM 44701T), isolated from a smear-ripened cheese.</title>
        <authorList>
            <consortium name="US DOE Joint Genome Institute (JGI-PGF)"/>
            <person name="Walter F."/>
            <person name="Albersmeier A."/>
            <person name="Kalinowski J."/>
            <person name="Ruckert C."/>
        </authorList>
    </citation>
    <scope>NUCLEOTIDE SEQUENCE</scope>
    <source>
        <strain evidence="1">KCTC 32437</strain>
    </source>
</reference>
<accession>A0A918RY71</accession>
<dbReference type="AlphaFoldDB" id="A0A918RY71"/>
<protein>
    <submittedName>
        <fullName evidence="1">Uncharacterized protein</fullName>
    </submittedName>
</protein>
<organism evidence="1 2">
    <name type="scientific">Devosia pacifica</name>
    <dbReference type="NCBI Taxonomy" id="1335967"/>
    <lineage>
        <taxon>Bacteria</taxon>
        <taxon>Pseudomonadati</taxon>
        <taxon>Pseudomonadota</taxon>
        <taxon>Alphaproteobacteria</taxon>
        <taxon>Hyphomicrobiales</taxon>
        <taxon>Devosiaceae</taxon>
        <taxon>Devosia</taxon>
    </lineage>
</organism>
<keyword evidence="2" id="KW-1185">Reference proteome</keyword>
<name>A0A918RY71_9HYPH</name>
<comment type="caution">
    <text evidence="1">The sequence shown here is derived from an EMBL/GenBank/DDBJ whole genome shotgun (WGS) entry which is preliminary data.</text>
</comment>
<proteinExistence type="predicted"/>
<reference evidence="1" key="2">
    <citation type="submission" date="2020-09" db="EMBL/GenBank/DDBJ databases">
        <authorList>
            <person name="Sun Q."/>
            <person name="Kim S."/>
        </authorList>
    </citation>
    <scope>NUCLEOTIDE SEQUENCE</scope>
    <source>
        <strain evidence="1">KCTC 32437</strain>
    </source>
</reference>
<evidence type="ECO:0000313" key="2">
    <source>
        <dbReference type="Proteomes" id="UP000646579"/>
    </source>
</evidence>
<dbReference type="EMBL" id="BMZE01000001">
    <property type="protein sequence ID" value="GHA16086.1"/>
    <property type="molecule type" value="Genomic_DNA"/>
</dbReference>
<sequence>MSTKELDFKQRMKSVLQDLESRGRRDPEAMWLLGGIASGLAREFGVSNWTLAKRRISRQTYDVLIDKFQEEGNHHHREGRIKQAYAIQALALSLIAPTQPDLQVRQGGHLLDQLIDRAILFYRQGAKSS</sequence>
<dbReference type="Proteomes" id="UP000646579">
    <property type="component" value="Unassembled WGS sequence"/>
</dbReference>